<proteinExistence type="inferred from homology"/>
<evidence type="ECO:0000313" key="5">
    <source>
        <dbReference type="EMBL" id="AUN98944.1"/>
    </source>
</evidence>
<dbReference type="RefSeq" id="WP_102244235.1">
    <property type="nucleotide sequence ID" value="NZ_CP025704.1"/>
</dbReference>
<keyword evidence="6" id="KW-1185">Reference proteome</keyword>
<dbReference type="SUPFAM" id="SSF53335">
    <property type="entry name" value="S-adenosyl-L-methionine-dependent methyltransferases"/>
    <property type="match status" value="1"/>
</dbReference>
<reference evidence="5 6" key="1">
    <citation type="submission" date="2018-01" db="EMBL/GenBank/DDBJ databases">
        <title>Complete genome sequence of Bacteriovorax stolpii DSM12778.</title>
        <authorList>
            <person name="Tang B."/>
            <person name="Chang J."/>
        </authorList>
    </citation>
    <scope>NUCLEOTIDE SEQUENCE [LARGE SCALE GENOMIC DNA]</scope>
    <source>
        <strain evidence="5 6">DSM 12778</strain>
    </source>
</reference>
<keyword evidence="2 4" id="KW-0489">Methyltransferase</keyword>
<dbReference type="PANTHER" id="PTHR43619:SF2">
    <property type="entry name" value="S-ADENOSYL-L-METHIONINE-DEPENDENT METHYLTRANSFERASES SUPERFAMILY PROTEIN"/>
    <property type="match status" value="1"/>
</dbReference>
<comment type="function">
    <text evidence="4">Exhibits S-adenosyl-L-methionine-dependent methyltransferase activity.</text>
</comment>
<evidence type="ECO:0000256" key="3">
    <source>
        <dbReference type="ARBA" id="ARBA00022679"/>
    </source>
</evidence>
<keyword evidence="4" id="KW-0949">S-adenosyl-L-methionine</keyword>
<accession>A0A2K9NW06</accession>
<keyword evidence="3 5" id="KW-0808">Transferase</keyword>
<comment type="similarity">
    <text evidence="1 4">Belongs to the UPF0677 family.</text>
</comment>
<dbReference type="InterPro" id="IPR029063">
    <property type="entry name" value="SAM-dependent_MTases_sf"/>
</dbReference>
<dbReference type="EC" id="2.1.1.-" evidence="4"/>
<name>A0A2K9NW06_BACTC</name>
<protein>
    <recommendedName>
        <fullName evidence="4">S-adenosyl-L-methionine-dependent methyltransferase</fullName>
        <ecNumber evidence="4">2.1.1.-</ecNumber>
    </recommendedName>
</protein>
<dbReference type="GO" id="GO:0032259">
    <property type="term" value="P:methylation"/>
    <property type="evidence" value="ECO:0007669"/>
    <property type="project" value="UniProtKB-KW"/>
</dbReference>
<dbReference type="KEGG" id="bsto:C0V70_12700"/>
<dbReference type="Gene3D" id="3.40.50.150">
    <property type="entry name" value="Vaccinia Virus protein VP39"/>
    <property type="match status" value="1"/>
</dbReference>
<evidence type="ECO:0000256" key="1">
    <source>
        <dbReference type="ARBA" id="ARBA00008138"/>
    </source>
</evidence>
<dbReference type="InterPro" id="IPR011610">
    <property type="entry name" value="SAM_mthyl_Trfase_ML2640-like"/>
</dbReference>
<dbReference type="NCBIfam" id="TIGR00027">
    <property type="entry name" value="mthyl_TIGR00027"/>
    <property type="match status" value="1"/>
</dbReference>
<sequence length="287" mass="33909">MIKDVSDTSAWVTYYRVLETQRKDAIFKDPYAKDLLGSEHAEAFAKAHTKVNRWTNWTVVMRTYIIDQMIRDLIARGVTTFINMGAGLDSRPYRMNLDAHINWVEIDFPHIIEHKSKVLGVHTPTCKLERVGMDLANREERRKLLETLASKNERIVVLTEGVLPYLTELQVAELSEDLQAFKSFQYWICEYISPMSYKFLQNPKQMKGLKNSPFQFFPENWRGFFESKGWKLNQERFYYELSEELKRPTPFPLIFKLVAAIKGKEWARPFRKMSGYLLWERDSQEKS</sequence>
<dbReference type="Pfam" id="PF04072">
    <property type="entry name" value="LCM"/>
    <property type="match status" value="1"/>
</dbReference>
<evidence type="ECO:0000256" key="4">
    <source>
        <dbReference type="RuleBase" id="RU362030"/>
    </source>
</evidence>
<evidence type="ECO:0000256" key="2">
    <source>
        <dbReference type="ARBA" id="ARBA00022603"/>
    </source>
</evidence>
<dbReference type="PANTHER" id="PTHR43619">
    <property type="entry name" value="S-ADENOSYL-L-METHIONINE-DEPENDENT METHYLTRANSFERASE YKTD-RELATED"/>
    <property type="match status" value="1"/>
</dbReference>
<gene>
    <name evidence="5" type="ORF">C0V70_12700</name>
</gene>
<dbReference type="Proteomes" id="UP000235584">
    <property type="component" value="Chromosome"/>
</dbReference>
<evidence type="ECO:0000313" key="6">
    <source>
        <dbReference type="Proteomes" id="UP000235584"/>
    </source>
</evidence>
<dbReference type="EMBL" id="CP025704">
    <property type="protein sequence ID" value="AUN98944.1"/>
    <property type="molecule type" value="Genomic_DNA"/>
</dbReference>
<dbReference type="InterPro" id="IPR007213">
    <property type="entry name" value="Ppm1/Ppm2/Tcmp"/>
</dbReference>
<organism evidence="5 6">
    <name type="scientific">Bacteriovorax stolpii</name>
    <name type="common">Bdellovibrio stolpii</name>
    <dbReference type="NCBI Taxonomy" id="960"/>
    <lineage>
        <taxon>Bacteria</taxon>
        <taxon>Pseudomonadati</taxon>
        <taxon>Bdellovibrionota</taxon>
        <taxon>Bacteriovoracia</taxon>
        <taxon>Bacteriovoracales</taxon>
        <taxon>Bacteriovoracaceae</taxon>
        <taxon>Bacteriovorax</taxon>
    </lineage>
</organism>
<dbReference type="AlphaFoldDB" id="A0A2K9NW06"/>
<dbReference type="GO" id="GO:0008168">
    <property type="term" value="F:methyltransferase activity"/>
    <property type="evidence" value="ECO:0007669"/>
    <property type="project" value="UniProtKB-UniRule"/>
</dbReference>